<feature type="compositionally biased region" description="Basic and acidic residues" evidence="1">
    <location>
        <begin position="235"/>
        <end position="250"/>
    </location>
</feature>
<dbReference type="Proteomes" id="UP000054565">
    <property type="component" value="Unassembled WGS sequence"/>
</dbReference>
<evidence type="ECO:0000313" key="3">
    <source>
        <dbReference type="Proteomes" id="UP000054565"/>
    </source>
</evidence>
<sequence>MESHTDQPAPPAASTKPNRKPRNRKKNKQNKPPQDSAPCDATQSYATDVKDQSPEPTTVPPPDTPSTAPPAYTSTPAPASVPASLPSESVHGNRVPSPTTRSNASFESADSTGRRRRKPRGGRKRRSKALMVQDEGWAEEMDRQERGEQPSVEGSGKRRLGNEQEGGDGDGEGEGVVQRDLSEDLFGKDALEYQEQEMDQTNGVVVTGGVESRREFPMDEKEEEEEEEQQEEEDERKQQRPSISKEKKPFETGLKAFSIRKASSSKDHKPISIKTVGGAPESVSTAKKKAKKEKRKEKKKAKQRATGAEGEALPTETAEVEDEDEENPATQEPSSGEREVRIKLDLNLEIEVLLRTKIKGEIMITFFLILRRALLSSKLGNELDARTDHDLMRSGVRDI</sequence>
<feature type="compositionally biased region" description="Polar residues" evidence="1">
    <location>
        <begin position="96"/>
        <end position="111"/>
    </location>
</feature>
<feature type="region of interest" description="Disordered" evidence="1">
    <location>
        <begin position="1"/>
        <end position="338"/>
    </location>
</feature>
<feature type="compositionally biased region" description="Acidic residues" evidence="1">
    <location>
        <begin position="318"/>
        <end position="327"/>
    </location>
</feature>
<evidence type="ECO:0000256" key="1">
    <source>
        <dbReference type="SAM" id="MobiDB-lite"/>
    </source>
</evidence>
<protein>
    <submittedName>
        <fullName evidence="2">Uncharacterized protein</fullName>
    </submittedName>
</protein>
<gene>
    <name evidence="2" type="ORF">CIRG_05375</name>
</gene>
<feature type="compositionally biased region" description="Pro residues" evidence="1">
    <location>
        <begin position="57"/>
        <end position="68"/>
    </location>
</feature>
<dbReference type="AlphaFoldDB" id="A0A0J6YF87"/>
<feature type="compositionally biased region" description="Basic and acidic residues" evidence="1">
    <location>
        <begin position="180"/>
        <end position="191"/>
    </location>
</feature>
<name>A0A0J6YF87_COCIT</name>
<accession>A0A0J6YF87</accession>
<feature type="compositionally biased region" description="Acidic residues" evidence="1">
    <location>
        <begin position="220"/>
        <end position="234"/>
    </location>
</feature>
<feature type="compositionally biased region" description="Basic residues" evidence="1">
    <location>
        <begin position="114"/>
        <end position="128"/>
    </location>
</feature>
<dbReference type="EMBL" id="DS028095">
    <property type="protein sequence ID" value="KMP05694.1"/>
    <property type="molecule type" value="Genomic_DNA"/>
</dbReference>
<reference evidence="3" key="1">
    <citation type="journal article" date="2010" name="Genome Res.">
        <title>Population genomic sequencing of Coccidioides fungi reveals recent hybridization and transposon control.</title>
        <authorList>
            <person name="Neafsey D.E."/>
            <person name="Barker B.M."/>
            <person name="Sharpton T.J."/>
            <person name="Stajich J.E."/>
            <person name="Park D.J."/>
            <person name="Whiston E."/>
            <person name="Hung C.-Y."/>
            <person name="McMahan C."/>
            <person name="White J."/>
            <person name="Sykes S."/>
            <person name="Heiman D."/>
            <person name="Young S."/>
            <person name="Zeng Q."/>
            <person name="Abouelleil A."/>
            <person name="Aftuck L."/>
            <person name="Bessette D."/>
            <person name="Brown A."/>
            <person name="FitzGerald M."/>
            <person name="Lui A."/>
            <person name="Macdonald J.P."/>
            <person name="Priest M."/>
            <person name="Orbach M.J."/>
            <person name="Galgiani J.N."/>
            <person name="Kirkland T.N."/>
            <person name="Cole G.T."/>
            <person name="Birren B.W."/>
            <person name="Henn M.R."/>
            <person name="Taylor J.W."/>
            <person name="Rounsley S.D."/>
        </authorList>
    </citation>
    <scope>NUCLEOTIDE SEQUENCE [LARGE SCALE GENOMIC DNA]</scope>
    <source>
        <strain evidence="3">RMSCC 2394</strain>
    </source>
</reference>
<evidence type="ECO:0000313" key="2">
    <source>
        <dbReference type="EMBL" id="KMP05694.1"/>
    </source>
</evidence>
<dbReference type="STRING" id="404692.A0A0J6YF87"/>
<feature type="compositionally biased region" description="Low complexity" evidence="1">
    <location>
        <begin position="69"/>
        <end position="89"/>
    </location>
</feature>
<feature type="compositionally biased region" description="Basic residues" evidence="1">
    <location>
        <begin position="286"/>
        <end position="303"/>
    </location>
</feature>
<feature type="compositionally biased region" description="Basic residues" evidence="1">
    <location>
        <begin position="17"/>
        <end position="29"/>
    </location>
</feature>
<proteinExistence type="predicted"/>
<organism evidence="2 3">
    <name type="scientific">Coccidioides immitis RMSCC 2394</name>
    <dbReference type="NCBI Taxonomy" id="404692"/>
    <lineage>
        <taxon>Eukaryota</taxon>
        <taxon>Fungi</taxon>
        <taxon>Dikarya</taxon>
        <taxon>Ascomycota</taxon>
        <taxon>Pezizomycotina</taxon>
        <taxon>Eurotiomycetes</taxon>
        <taxon>Eurotiomycetidae</taxon>
        <taxon>Onygenales</taxon>
        <taxon>Onygenaceae</taxon>
        <taxon>Coccidioides</taxon>
    </lineage>
</organism>
<dbReference type="OrthoDB" id="2873061at2759"/>